<sequence>MGIPFVAVKMPKCFGLKFLLEFLTFIKLLLLFTLSNLRMFKPPQQQPYSSDQDQETAEDYVLVMDELCPSPIPVPVSILTRLIKKKLPVITYSCFLERSGKLEDDKESMCLVCLDCLQGRDEVRELCNCSHVFHLNCLDSWVGHGQVTCPTCRSMLFPKKMGASAMSIFGYDDSAMDEQVNSITHHMNWHESPKSALQTPALLKLPIVPTKYRQRESVSDKKLYNASERSSHGYKIEFSAASLLQQK</sequence>
<evidence type="ECO:0000256" key="2">
    <source>
        <dbReference type="ARBA" id="ARBA00022771"/>
    </source>
</evidence>
<keyword evidence="5" id="KW-0812">Transmembrane</keyword>
<gene>
    <name evidence="7" type="ORF">DCAF_LOCUS27765</name>
</gene>
<keyword evidence="3" id="KW-0862">Zinc</keyword>
<dbReference type="InterPro" id="IPR001841">
    <property type="entry name" value="Znf_RING"/>
</dbReference>
<dbReference type="PANTHER" id="PTHR45969:SF81">
    <property type="entry name" value="OS08G0157400 PROTEIN"/>
    <property type="match status" value="1"/>
</dbReference>
<name>A0AAV1SUQ5_9ROSI</name>
<dbReference type="Gene3D" id="3.30.40.10">
    <property type="entry name" value="Zinc/RING finger domain, C3HC4 (zinc finger)"/>
    <property type="match status" value="1"/>
</dbReference>
<dbReference type="SMART" id="SM00184">
    <property type="entry name" value="RING"/>
    <property type="match status" value="1"/>
</dbReference>
<protein>
    <recommendedName>
        <fullName evidence="6">RING-type domain-containing protein</fullName>
    </recommendedName>
</protein>
<dbReference type="Pfam" id="PF13639">
    <property type="entry name" value="zf-RING_2"/>
    <property type="match status" value="1"/>
</dbReference>
<comment type="caution">
    <text evidence="7">The sequence shown here is derived from an EMBL/GenBank/DDBJ whole genome shotgun (WGS) entry which is preliminary data.</text>
</comment>
<dbReference type="GO" id="GO:0008270">
    <property type="term" value="F:zinc ion binding"/>
    <property type="evidence" value="ECO:0007669"/>
    <property type="project" value="UniProtKB-KW"/>
</dbReference>
<feature type="domain" description="RING-type" evidence="6">
    <location>
        <begin position="110"/>
        <end position="153"/>
    </location>
</feature>
<dbReference type="EMBL" id="CAWUPB010001199">
    <property type="protein sequence ID" value="CAK7357476.1"/>
    <property type="molecule type" value="Genomic_DNA"/>
</dbReference>
<keyword evidence="1" id="KW-0479">Metal-binding</keyword>
<reference evidence="7 8" key="1">
    <citation type="submission" date="2024-01" db="EMBL/GenBank/DDBJ databases">
        <authorList>
            <person name="Waweru B."/>
        </authorList>
    </citation>
    <scope>NUCLEOTIDE SEQUENCE [LARGE SCALE GENOMIC DNA]</scope>
</reference>
<dbReference type="AlphaFoldDB" id="A0AAV1SUQ5"/>
<keyword evidence="5" id="KW-0472">Membrane</keyword>
<evidence type="ECO:0000256" key="3">
    <source>
        <dbReference type="ARBA" id="ARBA00022833"/>
    </source>
</evidence>
<evidence type="ECO:0000256" key="4">
    <source>
        <dbReference type="PROSITE-ProRule" id="PRU00175"/>
    </source>
</evidence>
<dbReference type="SUPFAM" id="SSF57850">
    <property type="entry name" value="RING/U-box"/>
    <property type="match status" value="1"/>
</dbReference>
<evidence type="ECO:0000256" key="1">
    <source>
        <dbReference type="ARBA" id="ARBA00022723"/>
    </source>
</evidence>
<proteinExistence type="predicted"/>
<keyword evidence="8" id="KW-1185">Reference proteome</keyword>
<accession>A0AAV1SUQ5</accession>
<evidence type="ECO:0000313" key="7">
    <source>
        <dbReference type="EMBL" id="CAK7357476.1"/>
    </source>
</evidence>
<dbReference type="GO" id="GO:0061630">
    <property type="term" value="F:ubiquitin protein ligase activity"/>
    <property type="evidence" value="ECO:0007669"/>
    <property type="project" value="TreeGrafter"/>
</dbReference>
<evidence type="ECO:0000256" key="5">
    <source>
        <dbReference type="SAM" id="Phobius"/>
    </source>
</evidence>
<feature type="transmembrane region" description="Helical" evidence="5">
    <location>
        <begin position="14"/>
        <end position="34"/>
    </location>
</feature>
<dbReference type="Proteomes" id="UP001314170">
    <property type="component" value="Unassembled WGS sequence"/>
</dbReference>
<dbReference type="PROSITE" id="PS50089">
    <property type="entry name" value="ZF_RING_2"/>
    <property type="match status" value="1"/>
</dbReference>
<evidence type="ECO:0000259" key="6">
    <source>
        <dbReference type="PROSITE" id="PS50089"/>
    </source>
</evidence>
<organism evidence="7 8">
    <name type="scientific">Dovyalis caffra</name>
    <dbReference type="NCBI Taxonomy" id="77055"/>
    <lineage>
        <taxon>Eukaryota</taxon>
        <taxon>Viridiplantae</taxon>
        <taxon>Streptophyta</taxon>
        <taxon>Embryophyta</taxon>
        <taxon>Tracheophyta</taxon>
        <taxon>Spermatophyta</taxon>
        <taxon>Magnoliopsida</taxon>
        <taxon>eudicotyledons</taxon>
        <taxon>Gunneridae</taxon>
        <taxon>Pentapetalae</taxon>
        <taxon>rosids</taxon>
        <taxon>fabids</taxon>
        <taxon>Malpighiales</taxon>
        <taxon>Salicaceae</taxon>
        <taxon>Flacourtieae</taxon>
        <taxon>Dovyalis</taxon>
    </lineage>
</organism>
<keyword evidence="2 4" id="KW-0863">Zinc-finger</keyword>
<dbReference type="PANTHER" id="PTHR45969">
    <property type="entry name" value="RING ZINC FINGER PROTEIN-RELATED"/>
    <property type="match status" value="1"/>
</dbReference>
<evidence type="ECO:0000313" key="8">
    <source>
        <dbReference type="Proteomes" id="UP001314170"/>
    </source>
</evidence>
<dbReference type="GO" id="GO:0016567">
    <property type="term" value="P:protein ubiquitination"/>
    <property type="evidence" value="ECO:0007669"/>
    <property type="project" value="TreeGrafter"/>
</dbReference>
<dbReference type="InterPro" id="IPR013083">
    <property type="entry name" value="Znf_RING/FYVE/PHD"/>
</dbReference>
<keyword evidence="5" id="KW-1133">Transmembrane helix</keyword>